<keyword evidence="11" id="KW-1185">Reference proteome</keyword>
<evidence type="ECO:0000256" key="4">
    <source>
        <dbReference type="ARBA" id="ARBA00020182"/>
    </source>
</evidence>
<keyword evidence="7" id="KW-0137">Centromere</keyword>
<evidence type="ECO:0000256" key="6">
    <source>
        <dbReference type="ARBA" id="ARBA00023242"/>
    </source>
</evidence>
<evidence type="ECO:0000256" key="1">
    <source>
        <dbReference type="ARBA" id="ARBA00004123"/>
    </source>
</evidence>
<dbReference type="CDD" id="cd07973">
    <property type="entry name" value="Spt4"/>
    <property type="match status" value="1"/>
</dbReference>
<dbReference type="Proteomes" id="UP000092321">
    <property type="component" value="Unassembled WGS sequence"/>
</dbReference>
<dbReference type="InterPro" id="IPR009287">
    <property type="entry name" value="Spt4"/>
</dbReference>
<dbReference type="AlphaFoldDB" id="A0A1B7THR4"/>
<evidence type="ECO:0000313" key="10">
    <source>
        <dbReference type="EMBL" id="OBA28273.1"/>
    </source>
</evidence>
<dbReference type="EMBL" id="LXPE01000004">
    <property type="protein sequence ID" value="OBA28273.1"/>
    <property type="molecule type" value="Genomic_DNA"/>
</dbReference>
<organism evidence="10 11">
    <name type="scientific">Hanseniaspora valbyensis NRRL Y-1626</name>
    <dbReference type="NCBI Taxonomy" id="766949"/>
    <lineage>
        <taxon>Eukaryota</taxon>
        <taxon>Fungi</taxon>
        <taxon>Dikarya</taxon>
        <taxon>Ascomycota</taxon>
        <taxon>Saccharomycotina</taxon>
        <taxon>Saccharomycetes</taxon>
        <taxon>Saccharomycodales</taxon>
        <taxon>Saccharomycodaceae</taxon>
        <taxon>Hanseniaspora</taxon>
    </lineage>
</organism>
<dbReference type="GO" id="GO:0006355">
    <property type="term" value="P:regulation of DNA-templated transcription"/>
    <property type="evidence" value="ECO:0007669"/>
    <property type="project" value="InterPro"/>
</dbReference>
<reference evidence="11" key="1">
    <citation type="journal article" date="2016" name="Proc. Natl. Acad. Sci. U.S.A.">
        <title>Comparative genomics of biotechnologically important yeasts.</title>
        <authorList>
            <person name="Riley R."/>
            <person name="Haridas S."/>
            <person name="Wolfe K.H."/>
            <person name="Lopes M.R."/>
            <person name="Hittinger C.T."/>
            <person name="Goeker M."/>
            <person name="Salamov A.A."/>
            <person name="Wisecaver J.H."/>
            <person name="Long T.M."/>
            <person name="Calvey C.H."/>
            <person name="Aerts A.L."/>
            <person name="Barry K.W."/>
            <person name="Choi C."/>
            <person name="Clum A."/>
            <person name="Coughlan A.Y."/>
            <person name="Deshpande S."/>
            <person name="Douglass A.P."/>
            <person name="Hanson S.J."/>
            <person name="Klenk H.-P."/>
            <person name="LaButti K.M."/>
            <person name="Lapidus A."/>
            <person name="Lindquist E.A."/>
            <person name="Lipzen A.M."/>
            <person name="Meier-Kolthoff J.P."/>
            <person name="Ohm R.A."/>
            <person name="Otillar R.P."/>
            <person name="Pangilinan J.L."/>
            <person name="Peng Y."/>
            <person name="Rokas A."/>
            <person name="Rosa C.A."/>
            <person name="Scheuner C."/>
            <person name="Sibirny A.A."/>
            <person name="Slot J.C."/>
            <person name="Stielow J.B."/>
            <person name="Sun H."/>
            <person name="Kurtzman C.P."/>
            <person name="Blackwell M."/>
            <person name="Grigoriev I.V."/>
            <person name="Jeffries T.W."/>
        </authorList>
    </citation>
    <scope>NUCLEOTIDE SEQUENCE [LARGE SCALE GENOMIC DNA]</scope>
    <source>
        <strain evidence="11">NRRL Y-1626</strain>
    </source>
</reference>
<dbReference type="InterPro" id="IPR022800">
    <property type="entry name" value="Spt4/RpoE2_Znf"/>
</dbReference>
<evidence type="ECO:0000313" key="11">
    <source>
        <dbReference type="Proteomes" id="UP000092321"/>
    </source>
</evidence>
<dbReference type="InterPro" id="IPR038510">
    <property type="entry name" value="Spt4_sf"/>
</dbReference>
<dbReference type="InterPro" id="IPR029040">
    <property type="entry name" value="RPABC4/Spt4"/>
</dbReference>
<dbReference type="GO" id="GO:0008270">
    <property type="term" value="F:zinc ion binding"/>
    <property type="evidence" value="ECO:0007669"/>
    <property type="project" value="InterPro"/>
</dbReference>
<evidence type="ECO:0000256" key="7">
    <source>
        <dbReference type="ARBA" id="ARBA00023328"/>
    </source>
</evidence>
<dbReference type="SUPFAM" id="SSF63393">
    <property type="entry name" value="RNA polymerase subunits"/>
    <property type="match status" value="1"/>
</dbReference>
<dbReference type="PANTHER" id="PTHR12882">
    <property type="entry name" value="SUPPRESSOR OF TY 4"/>
    <property type="match status" value="1"/>
</dbReference>
<feature type="domain" description="Spt4/RpoE2 zinc finger" evidence="9">
    <location>
        <begin position="17"/>
        <end position="98"/>
    </location>
</feature>
<dbReference type="PANTHER" id="PTHR12882:SF1">
    <property type="entry name" value="TRANSCRIPTION ELONGATION FACTOR SPT4"/>
    <property type="match status" value="1"/>
</dbReference>
<proteinExistence type="inferred from homology"/>
<keyword evidence="5" id="KW-0804">Transcription</keyword>
<dbReference type="GO" id="GO:0140673">
    <property type="term" value="P:transcription elongation-coupled chromatin remodeling"/>
    <property type="evidence" value="ECO:0007669"/>
    <property type="project" value="InterPro"/>
</dbReference>
<evidence type="ECO:0000256" key="2">
    <source>
        <dbReference type="ARBA" id="ARBA00004584"/>
    </source>
</evidence>
<accession>A0A1B7THR4</accession>
<evidence type="ECO:0000256" key="8">
    <source>
        <dbReference type="ARBA" id="ARBA00029869"/>
    </source>
</evidence>
<protein>
    <recommendedName>
        <fullName evidence="4">Transcription elongation factor SPT4</fullName>
    </recommendedName>
    <alternativeName>
        <fullName evidence="8">Chromatin elongation factor SPT4</fullName>
    </alternativeName>
</protein>
<evidence type="ECO:0000256" key="3">
    <source>
        <dbReference type="ARBA" id="ARBA00010464"/>
    </source>
</evidence>
<evidence type="ECO:0000259" key="9">
    <source>
        <dbReference type="SMART" id="SM01389"/>
    </source>
</evidence>
<dbReference type="OrthoDB" id="248751at2759"/>
<comment type="subcellular location">
    <subcellularLocation>
        <location evidence="2">Chromosome</location>
        <location evidence="2">Centromere</location>
    </subcellularLocation>
    <subcellularLocation>
        <location evidence="1">Nucleus</location>
    </subcellularLocation>
</comment>
<dbReference type="GO" id="GO:0032044">
    <property type="term" value="C:DSIF complex"/>
    <property type="evidence" value="ECO:0007669"/>
    <property type="project" value="TreeGrafter"/>
</dbReference>
<evidence type="ECO:0000256" key="5">
    <source>
        <dbReference type="ARBA" id="ARBA00023163"/>
    </source>
</evidence>
<dbReference type="GO" id="GO:0000775">
    <property type="term" value="C:chromosome, centromeric region"/>
    <property type="evidence" value="ECO:0007669"/>
    <property type="project" value="UniProtKB-SubCell"/>
</dbReference>
<name>A0A1B7THR4_9ASCO</name>
<comment type="similarity">
    <text evidence="3">Belongs to the SPT4 family.</text>
</comment>
<dbReference type="Gene3D" id="3.30.40.210">
    <property type="match status" value="1"/>
</dbReference>
<dbReference type="Pfam" id="PF06093">
    <property type="entry name" value="Spt4"/>
    <property type="match status" value="1"/>
</dbReference>
<dbReference type="GO" id="GO:0000993">
    <property type="term" value="F:RNA polymerase II complex binding"/>
    <property type="evidence" value="ECO:0007669"/>
    <property type="project" value="TreeGrafter"/>
</dbReference>
<keyword evidence="6" id="KW-0539">Nucleus</keyword>
<sequence>MSGSRRSVNRNTGASSERACMLCGIVQPLQVFKTTSCPNCSSIFDSYKPSEPLDLKIYDLISPSFEGMICILKPEKSWCSKWLRFNKYVPGMYAVKINGRLPEEVLEELHHFVPRDGSVQWE</sequence>
<dbReference type="SMART" id="SM01389">
    <property type="entry name" value="Spt4"/>
    <property type="match status" value="1"/>
</dbReference>
<comment type="caution">
    <text evidence="10">The sequence shown here is derived from an EMBL/GenBank/DDBJ whole genome shotgun (WGS) entry which is preliminary data.</text>
</comment>
<gene>
    <name evidence="10" type="ORF">HANVADRAFT_37177</name>
</gene>